<evidence type="ECO:0000313" key="2">
    <source>
        <dbReference type="EMBL" id="QJA67728.1"/>
    </source>
</evidence>
<dbReference type="AlphaFoldDB" id="A0A6M3JEK5"/>
<feature type="domain" description="YopX protein" evidence="1">
    <location>
        <begin position="3"/>
        <end position="140"/>
    </location>
</feature>
<dbReference type="EMBL" id="MT144658">
    <property type="protein sequence ID" value="QJH96675.1"/>
    <property type="molecule type" value="Genomic_DNA"/>
</dbReference>
<gene>
    <name evidence="3" type="ORF">MM415A00575_0013</name>
    <name evidence="2" type="ORF">MM415B00170_0037</name>
    <name evidence="4" type="ORF">TM448B00791_0013</name>
</gene>
<organism evidence="2">
    <name type="scientific">viral metagenome</name>
    <dbReference type="NCBI Taxonomy" id="1070528"/>
    <lineage>
        <taxon>unclassified sequences</taxon>
        <taxon>metagenomes</taxon>
        <taxon>organismal metagenomes</taxon>
    </lineage>
</organism>
<evidence type="ECO:0000259" key="1">
    <source>
        <dbReference type="Pfam" id="PF09643"/>
    </source>
</evidence>
<dbReference type="Gene3D" id="2.30.30.290">
    <property type="entry name" value="YopX-like domains"/>
    <property type="match status" value="1"/>
</dbReference>
<evidence type="ECO:0000313" key="3">
    <source>
        <dbReference type="EMBL" id="QJA81177.1"/>
    </source>
</evidence>
<dbReference type="SUPFAM" id="SSF159006">
    <property type="entry name" value="YopX-like"/>
    <property type="match status" value="1"/>
</dbReference>
<dbReference type="InterPro" id="IPR019096">
    <property type="entry name" value="YopX_protein"/>
</dbReference>
<name>A0A6M3JEK5_9ZZZZ</name>
<reference evidence="2" key="1">
    <citation type="submission" date="2020-03" db="EMBL/GenBank/DDBJ databases">
        <title>The deep terrestrial virosphere.</title>
        <authorList>
            <person name="Holmfeldt K."/>
            <person name="Nilsson E."/>
            <person name="Simone D."/>
            <person name="Lopez-Fernandez M."/>
            <person name="Wu X."/>
            <person name="de Brujin I."/>
            <person name="Lundin D."/>
            <person name="Andersson A."/>
            <person name="Bertilsson S."/>
            <person name="Dopson M."/>
        </authorList>
    </citation>
    <scope>NUCLEOTIDE SEQUENCE</scope>
    <source>
        <strain evidence="3">MM415A00575</strain>
        <strain evidence="2">MM415B00170</strain>
        <strain evidence="4">TM448B00791</strain>
    </source>
</reference>
<evidence type="ECO:0000313" key="4">
    <source>
        <dbReference type="EMBL" id="QJH96675.1"/>
    </source>
</evidence>
<dbReference type="EMBL" id="MT141575">
    <property type="protein sequence ID" value="QJA67728.1"/>
    <property type="molecule type" value="Genomic_DNA"/>
</dbReference>
<sequence length="141" mass="16398">MRKYRGKTKDGKWVEGYYMKRLQGETVENGEIVKCYADQILPEDSYFAAEVIPASVGQSIDVRDKNKKEVYFDDIVLWNGKKWVVVWNKTMLGVYLQPLDNYIAHKNDPKKGRLIENLMYKRAVYLEVIGNTTDDPELLEG</sequence>
<dbReference type="InterPro" id="IPR023385">
    <property type="entry name" value="YopX-like_C"/>
</dbReference>
<dbReference type="EMBL" id="MT142450">
    <property type="protein sequence ID" value="QJA81177.1"/>
    <property type="molecule type" value="Genomic_DNA"/>
</dbReference>
<dbReference type="Pfam" id="PF09643">
    <property type="entry name" value="YopX"/>
    <property type="match status" value="1"/>
</dbReference>
<proteinExistence type="predicted"/>
<accession>A0A6M3JEK5</accession>
<protein>
    <submittedName>
        <fullName evidence="2">Putative YopX protein</fullName>
    </submittedName>
</protein>